<dbReference type="AlphaFoldDB" id="X1CHQ9"/>
<protein>
    <submittedName>
        <fullName evidence="3">Uncharacterized protein</fullName>
    </submittedName>
</protein>
<gene>
    <name evidence="3" type="ORF">S01H4_51783</name>
</gene>
<keyword evidence="2" id="KW-0472">Membrane</keyword>
<organism evidence="3">
    <name type="scientific">marine sediment metagenome</name>
    <dbReference type="NCBI Taxonomy" id="412755"/>
    <lineage>
        <taxon>unclassified sequences</taxon>
        <taxon>metagenomes</taxon>
        <taxon>ecological metagenomes</taxon>
    </lineage>
</organism>
<evidence type="ECO:0000256" key="2">
    <source>
        <dbReference type="SAM" id="Phobius"/>
    </source>
</evidence>
<keyword evidence="2" id="KW-1133">Transmembrane helix</keyword>
<evidence type="ECO:0000313" key="3">
    <source>
        <dbReference type="EMBL" id="GAH07851.1"/>
    </source>
</evidence>
<feature type="transmembrane region" description="Helical" evidence="2">
    <location>
        <begin position="46"/>
        <end position="63"/>
    </location>
</feature>
<evidence type="ECO:0000256" key="1">
    <source>
        <dbReference type="SAM" id="Coils"/>
    </source>
</evidence>
<keyword evidence="1" id="KW-0175">Coiled coil</keyword>
<comment type="caution">
    <text evidence="3">The sequence shown here is derived from an EMBL/GenBank/DDBJ whole genome shotgun (WGS) entry which is preliminary data.</text>
</comment>
<feature type="non-terminal residue" evidence="3">
    <location>
        <position position="131"/>
    </location>
</feature>
<proteinExistence type="predicted"/>
<name>X1CHQ9_9ZZZZ</name>
<keyword evidence="2" id="KW-0812">Transmembrane</keyword>
<feature type="coiled-coil region" evidence="1">
    <location>
        <begin position="7"/>
        <end position="34"/>
    </location>
</feature>
<dbReference type="EMBL" id="BART01029527">
    <property type="protein sequence ID" value="GAH07851.1"/>
    <property type="molecule type" value="Genomic_DNA"/>
</dbReference>
<sequence length="131" mass="15162">MTEEPKESEEQKKVREYLAEMEALENLKEKDKVLKIVSKFPYPEKILSILLLLAIGLGTIKFLPDIMKWVISTYLKNSINENMFISSVGLNFGLIAILFITFLFAREVIKPWIKAGLTRKPILLLYTKNRT</sequence>
<reference evidence="3" key="1">
    <citation type="journal article" date="2014" name="Front. Microbiol.">
        <title>High frequency of phylogenetically diverse reductive dehalogenase-homologous genes in deep subseafloor sedimentary metagenomes.</title>
        <authorList>
            <person name="Kawai M."/>
            <person name="Futagami T."/>
            <person name="Toyoda A."/>
            <person name="Takaki Y."/>
            <person name="Nishi S."/>
            <person name="Hori S."/>
            <person name="Arai W."/>
            <person name="Tsubouchi T."/>
            <person name="Morono Y."/>
            <person name="Uchiyama I."/>
            <person name="Ito T."/>
            <person name="Fujiyama A."/>
            <person name="Inagaki F."/>
            <person name="Takami H."/>
        </authorList>
    </citation>
    <scope>NUCLEOTIDE SEQUENCE</scope>
    <source>
        <strain evidence="3">Expedition CK06-06</strain>
    </source>
</reference>
<accession>X1CHQ9</accession>
<feature type="transmembrane region" description="Helical" evidence="2">
    <location>
        <begin position="83"/>
        <end position="105"/>
    </location>
</feature>